<evidence type="ECO:0000259" key="7">
    <source>
        <dbReference type="SMART" id="SM00645"/>
    </source>
</evidence>
<reference evidence="9 10" key="1">
    <citation type="journal article" date="2021" name="Nat. Plants">
        <title>The Taxus genome provides insights into paclitaxel biosynthesis.</title>
        <authorList>
            <person name="Xiong X."/>
            <person name="Gou J."/>
            <person name="Liao Q."/>
            <person name="Li Y."/>
            <person name="Zhou Q."/>
            <person name="Bi G."/>
            <person name="Li C."/>
            <person name="Du R."/>
            <person name="Wang X."/>
            <person name="Sun T."/>
            <person name="Guo L."/>
            <person name="Liang H."/>
            <person name="Lu P."/>
            <person name="Wu Y."/>
            <person name="Zhang Z."/>
            <person name="Ro D.K."/>
            <person name="Shang Y."/>
            <person name="Huang S."/>
            <person name="Yan J."/>
        </authorList>
    </citation>
    <scope>NUCLEOTIDE SEQUENCE [LARGE SCALE GENOMIC DNA]</scope>
    <source>
        <strain evidence="9">Ta-2019</strain>
    </source>
</reference>
<dbReference type="SUPFAM" id="SSF51735">
    <property type="entry name" value="NAD(P)-binding Rossmann-fold domains"/>
    <property type="match status" value="1"/>
</dbReference>
<dbReference type="PRINTS" id="PR00705">
    <property type="entry name" value="PAPAIN"/>
</dbReference>
<feature type="domain" description="Cathepsin propeptide inhibitor" evidence="8">
    <location>
        <begin position="46"/>
        <end position="102"/>
    </location>
</feature>
<evidence type="ECO:0000313" key="10">
    <source>
        <dbReference type="Proteomes" id="UP000824469"/>
    </source>
</evidence>
<organism evidence="9 10">
    <name type="scientific">Taxus chinensis</name>
    <name type="common">Chinese yew</name>
    <name type="synonym">Taxus wallichiana var. chinensis</name>
    <dbReference type="NCBI Taxonomy" id="29808"/>
    <lineage>
        <taxon>Eukaryota</taxon>
        <taxon>Viridiplantae</taxon>
        <taxon>Streptophyta</taxon>
        <taxon>Embryophyta</taxon>
        <taxon>Tracheophyta</taxon>
        <taxon>Spermatophyta</taxon>
        <taxon>Pinopsida</taxon>
        <taxon>Pinidae</taxon>
        <taxon>Conifers II</taxon>
        <taxon>Cupressales</taxon>
        <taxon>Taxaceae</taxon>
        <taxon>Taxus</taxon>
    </lineage>
</organism>
<dbReference type="Proteomes" id="UP000824469">
    <property type="component" value="Unassembled WGS sequence"/>
</dbReference>
<gene>
    <name evidence="9" type="ORF">KI387_014395</name>
</gene>
<dbReference type="EMBL" id="JAHRHJ020000009">
    <property type="protein sequence ID" value="KAH9302812.1"/>
    <property type="molecule type" value="Genomic_DNA"/>
</dbReference>
<dbReference type="InterPro" id="IPR025660">
    <property type="entry name" value="Pept_his_AS"/>
</dbReference>
<evidence type="ECO:0000256" key="3">
    <source>
        <dbReference type="ARBA" id="ARBA00022801"/>
    </source>
</evidence>
<comment type="caution">
    <text evidence="9">The sequence shown here is derived from an EMBL/GenBank/DDBJ whole genome shotgun (WGS) entry which is preliminary data.</text>
</comment>
<proteinExistence type="inferred from homology"/>
<feature type="chain" id="PRO_5041379343" evidence="6">
    <location>
        <begin position="31"/>
        <end position="492"/>
    </location>
</feature>
<dbReference type="GO" id="GO:0006508">
    <property type="term" value="P:proteolysis"/>
    <property type="evidence" value="ECO:0007669"/>
    <property type="project" value="UniProtKB-KW"/>
</dbReference>
<evidence type="ECO:0000256" key="6">
    <source>
        <dbReference type="SAM" id="SignalP"/>
    </source>
</evidence>
<keyword evidence="10" id="KW-1185">Reference proteome</keyword>
<evidence type="ECO:0000256" key="4">
    <source>
        <dbReference type="ARBA" id="ARBA00022807"/>
    </source>
</evidence>
<accession>A0AA38CRQ8</accession>
<dbReference type="Pfam" id="PF00112">
    <property type="entry name" value="Peptidase_C1"/>
    <property type="match status" value="1"/>
</dbReference>
<evidence type="ECO:0000256" key="1">
    <source>
        <dbReference type="ARBA" id="ARBA00008455"/>
    </source>
</evidence>
<sequence>MGKSVPMSFFALFAPLLIFLFLFLLSAVESIRYDLSSDDAKLAHVYENWMVLHGKAYRNNFEKETRFHIFKENLVYIEHHNEKNESYRLGLNQFADLTHDEFKIMYLGGVIPNPSTRPRSPSPRYQYTHGERLPRSVDWRKKGAVTPVKNQGGCGSCWAFSAIASVEGINQIVTDELISLSEQELVDCDTSINQGCNGGMMDLAFQFIINNGGINSEEDYSYQETDGTCDIQRKNSHVVKIDGYEDVPANDEMSLKKAAAHQPISVAIEATGQDFQFYKSGVFSGKCGTELDHGVTLVGYGSTDKDYWIVRNSWGPGWGEKGYIRMERNINSLYGKCGITMQASYPTKEAPFVVDMVEHLNTVEPGHTILVHAAAGGVGFLLCQWGNALGATVIGTVSTKEKAAQAIEDGCHHPIIYTQEDFVDCVKEITKGQGAIDRVPLSALAPKSLFLTRPSMMQYTATREELLETVGELFANVASGVLKVRVTKTYPL</sequence>
<dbReference type="OMA" id="CNTRAGT"/>
<evidence type="ECO:0000256" key="5">
    <source>
        <dbReference type="ARBA" id="ARBA00023157"/>
    </source>
</evidence>
<dbReference type="InterPro" id="IPR036291">
    <property type="entry name" value="NAD(P)-bd_dom_sf"/>
</dbReference>
<keyword evidence="6" id="KW-0732">Signal</keyword>
<keyword evidence="5" id="KW-1015">Disulfide bond</keyword>
<dbReference type="PANTHER" id="PTHR12411">
    <property type="entry name" value="CYSTEINE PROTEASE FAMILY C1-RELATED"/>
    <property type="match status" value="1"/>
</dbReference>
<keyword evidence="3" id="KW-0378">Hydrolase</keyword>
<dbReference type="SMART" id="SM00848">
    <property type="entry name" value="Inhibitor_I29"/>
    <property type="match status" value="1"/>
</dbReference>
<dbReference type="PROSITE" id="PS00640">
    <property type="entry name" value="THIOL_PROTEASE_ASN"/>
    <property type="match status" value="1"/>
</dbReference>
<keyword evidence="4" id="KW-0788">Thiol protease</keyword>
<dbReference type="Gene3D" id="3.90.70.10">
    <property type="entry name" value="Cysteine proteinases"/>
    <property type="match status" value="1"/>
</dbReference>
<dbReference type="InterPro" id="IPR039417">
    <property type="entry name" value="Peptidase_C1A_papain-like"/>
</dbReference>
<dbReference type="Pfam" id="PF08246">
    <property type="entry name" value="Inhibitor_I29"/>
    <property type="match status" value="1"/>
</dbReference>
<name>A0AA38CRQ8_TAXCH</name>
<dbReference type="SUPFAM" id="SSF54001">
    <property type="entry name" value="Cysteine proteinases"/>
    <property type="match status" value="1"/>
</dbReference>
<evidence type="ECO:0000259" key="8">
    <source>
        <dbReference type="SMART" id="SM00848"/>
    </source>
</evidence>
<feature type="non-terminal residue" evidence="9">
    <location>
        <position position="1"/>
    </location>
</feature>
<dbReference type="InterPro" id="IPR013201">
    <property type="entry name" value="Prot_inhib_I29"/>
</dbReference>
<dbReference type="InterPro" id="IPR013128">
    <property type="entry name" value="Peptidase_C1A"/>
</dbReference>
<evidence type="ECO:0000256" key="2">
    <source>
        <dbReference type="ARBA" id="ARBA00022670"/>
    </source>
</evidence>
<evidence type="ECO:0000313" key="9">
    <source>
        <dbReference type="EMBL" id="KAH9302812.1"/>
    </source>
</evidence>
<dbReference type="CDD" id="cd02248">
    <property type="entry name" value="Peptidase_C1A"/>
    <property type="match status" value="1"/>
</dbReference>
<feature type="signal peptide" evidence="6">
    <location>
        <begin position="1"/>
        <end position="30"/>
    </location>
</feature>
<dbReference type="AlphaFoldDB" id="A0AA38CRQ8"/>
<dbReference type="Pfam" id="PF00107">
    <property type="entry name" value="ADH_zinc_N"/>
    <property type="match status" value="1"/>
</dbReference>
<dbReference type="FunFam" id="3.90.70.10:FF:000068">
    <property type="entry name" value="Cysteine protease 1"/>
    <property type="match status" value="1"/>
</dbReference>
<dbReference type="InterPro" id="IPR025661">
    <property type="entry name" value="Pept_asp_AS"/>
</dbReference>
<dbReference type="InterPro" id="IPR000668">
    <property type="entry name" value="Peptidase_C1A_C"/>
</dbReference>
<dbReference type="Gene3D" id="3.40.50.720">
    <property type="entry name" value="NAD(P)-binding Rossmann-like Domain"/>
    <property type="match status" value="2"/>
</dbReference>
<dbReference type="InterPro" id="IPR013149">
    <property type="entry name" value="ADH-like_C"/>
</dbReference>
<dbReference type="GO" id="GO:0008234">
    <property type="term" value="F:cysteine-type peptidase activity"/>
    <property type="evidence" value="ECO:0007669"/>
    <property type="project" value="UniProtKB-KW"/>
</dbReference>
<dbReference type="PROSITE" id="PS00139">
    <property type="entry name" value="THIOL_PROTEASE_CYS"/>
    <property type="match status" value="1"/>
</dbReference>
<dbReference type="PROSITE" id="PS00639">
    <property type="entry name" value="THIOL_PROTEASE_HIS"/>
    <property type="match status" value="1"/>
</dbReference>
<comment type="similarity">
    <text evidence="1">Belongs to the peptidase C1 family.</text>
</comment>
<dbReference type="InterPro" id="IPR000169">
    <property type="entry name" value="Pept_cys_AS"/>
</dbReference>
<protein>
    <submittedName>
        <fullName evidence="9">Uncharacterized protein</fullName>
    </submittedName>
</protein>
<feature type="domain" description="Peptidase C1A papain C-terminal" evidence="7">
    <location>
        <begin position="133"/>
        <end position="347"/>
    </location>
</feature>
<dbReference type="SMART" id="SM00645">
    <property type="entry name" value="Pept_C1"/>
    <property type="match status" value="1"/>
</dbReference>
<keyword evidence="2" id="KW-0645">Protease</keyword>
<dbReference type="Gene3D" id="3.90.180.10">
    <property type="entry name" value="Medium-chain alcohol dehydrogenases, catalytic domain"/>
    <property type="match status" value="1"/>
</dbReference>
<dbReference type="InterPro" id="IPR038765">
    <property type="entry name" value="Papain-like_cys_pep_sf"/>
</dbReference>